<dbReference type="Proteomes" id="UP000008143">
    <property type="component" value="Chromosome 8"/>
</dbReference>
<feature type="compositionally biased region" description="Polar residues" evidence="1">
    <location>
        <begin position="1298"/>
        <end position="1312"/>
    </location>
</feature>
<feature type="compositionally biased region" description="Basic and acidic residues" evidence="1">
    <location>
        <begin position="2521"/>
        <end position="2535"/>
    </location>
</feature>
<dbReference type="InterPro" id="IPR041679">
    <property type="entry name" value="DNA2/NAM7-like_C"/>
</dbReference>
<feature type="compositionally biased region" description="Polar residues" evidence="1">
    <location>
        <begin position="918"/>
        <end position="940"/>
    </location>
</feature>
<feature type="compositionally biased region" description="Polar residues" evidence="1">
    <location>
        <begin position="727"/>
        <end position="736"/>
    </location>
</feature>
<organism evidence="5">
    <name type="scientific">Xenopus tropicalis</name>
    <name type="common">Western clawed frog</name>
    <name type="synonym">Silurana tropicalis</name>
    <dbReference type="NCBI Taxonomy" id="8364"/>
    <lineage>
        <taxon>Eukaryota</taxon>
        <taxon>Metazoa</taxon>
        <taxon>Chordata</taxon>
        <taxon>Craniata</taxon>
        <taxon>Vertebrata</taxon>
        <taxon>Euteleostomi</taxon>
        <taxon>Amphibia</taxon>
        <taxon>Batrachia</taxon>
        <taxon>Anura</taxon>
        <taxon>Pipoidea</taxon>
        <taxon>Pipidae</taxon>
        <taxon>Xenopodinae</taxon>
        <taxon>Xenopus</taxon>
        <taxon>Silurana</taxon>
    </lineage>
</organism>
<feature type="region of interest" description="Disordered" evidence="1">
    <location>
        <begin position="1027"/>
        <end position="1097"/>
    </location>
</feature>
<feature type="region of interest" description="Disordered" evidence="1">
    <location>
        <begin position="895"/>
        <end position="993"/>
    </location>
</feature>
<proteinExistence type="predicted"/>
<evidence type="ECO:0000313" key="9">
    <source>
        <dbReference type="Xenbase" id="XB-GENE-966858"/>
    </source>
</evidence>
<dbReference type="InterPro" id="IPR045055">
    <property type="entry name" value="DNA2/NAM7-like"/>
</dbReference>
<dbReference type="AGR" id="Xenbase:XB-GENE-966858"/>
<feature type="compositionally biased region" description="Low complexity" evidence="1">
    <location>
        <begin position="895"/>
        <end position="907"/>
    </location>
</feature>
<dbReference type="Pfam" id="PF13086">
    <property type="entry name" value="AAA_11"/>
    <property type="match status" value="1"/>
</dbReference>
<evidence type="ECO:0000313" key="5">
    <source>
        <dbReference type="Ensembl" id="ENSXETP00000074833"/>
    </source>
</evidence>
<dbReference type="Pfam" id="PF12726">
    <property type="entry name" value="SEN1_N"/>
    <property type="match status" value="1"/>
</dbReference>
<feature type="region of interest" description="Disordered" evidence="1">
    <location>
        <begin position="1114"/>
        <end position="1166"/>
    </location>
</feature>
<reference evidence="7 8" key="3">
    <citation type="submission" date="2025-04" db="UniProtKB">
        <authorList>
            <consortium name="RefSeq"/>
        </authorList>
    </citation>
    <scope>IDENTIFICATION</scope>
    <source>
        <strain evidence="7 8">Nigerian</strain>
        <tissue evidence="7 8">Liver and blood</tissue>
    </source>
</reference>
<feature type="region of interest" description="Disordered" evidence="1">
    <location>
        <begin position="2365"/>
        <end position="2535"/>
    </location>
</feature>
<feature type="compositionally biased region" description="Basic and acidic residues" evidence="1">
    <location>
        <begin position="2447"/>
        <end position="2461"/>
    </location>
</feature>
<dbReference type="InterPro" id="IPR024481">
    <property type="entry name" value="Helicase_Sen1_N"/>
</dbReference>
<evidence type="ECO:0000313" key="7">
    <source>
        <dbReference type="RefSeq" id="XP_002936221.1"/>
    </source>
</evidence>
<dbReference type="GO" id="GO:0004386">
    <property type="term" value="F:helicase activity"/>
    <property type="evidence" value="ECO:0007669"/>
    <property type="project" value="UniProtKB-KW"/>
</dbReference>
<dbReference type="Ensembl" id="ENSXETT00000071393">
    <property type="protein sequence ID" value="ENSXETP00000075534"/>
    <property type="gene ID" value="ENSXETG00000006254"/>
</dbReference>
<dbReference type="GO" id="GO:0001147">
    <property type="term" value="F:transcription termination site sequence-specific DNA binding"/>
    <property type="evidence" value="ECO:0000318"/>
    <property type="project" value="GO_Central"/>
</dbReference>
<keyword evidence="7 8" id="KW-0347">Helicase</keyword>
<dbReference type="CTD" id="23064"/>
<keyword evidence="7 8" id="KW-0067">ATP-binding</keyword>
<evidence type="ECO:0000313" key="6">
    <source>
        <dbReference type="Proteomes" id="UP000008143"/>
    </source>
</evidence>
<dbReference type="GO" id="GO:0003723">
    <property type="term" value="F:RNA binding"/>
    <property type="evidence" value="ECO:0000318"/>
    <property type="project" value="GO_Central"/>
</dbReference>
<dbReference type="Bgee" id="ENSXETG00000006254">
    <property type="expression patterns" value="Expressed in blastula and 14 other cell types or tissues"/>
</dbReference>
<accession>A0A6I8R9B5</accession>
<dbReference type="OrthoDB" id="6513042at2759"/>
<dbReference type="Ensembl" id="ENSXETT00000095661">
    <property type="protein sequence ID" value="ENSXETP00000074833"/>
    <property type="gene ID" value="ENSXETG00000006254"/>
</dbReference>
<feature type="compositionally biased region" description="Polar residues" evidence="1">
    <location>
        <begin position="630"/>
        <end position="641"/>
    </location>
</feature>
<feature type="domain" description="DNA2/NAM7 helicase helicase" evidence="3">
    <location>
        <begin position="1840"/>
        <end position="2120"/>
    </location>
</feature>
<dbReference type="GO" id="GO:0016604">
    <property type="term" value="C:nuclear body"/>
    <property type="evidence" value="ECO:0000318"/>
    <property type="project" value="GO_Central"/>
</dbReference>
<name>A0A6I8QNZ2_XENTR</name>
<dbReference type="SUPFAM" id="SSF52540">
    <property type="entry name" value="P-loop containing nucleoside triphosphate hydrolases"/>
    <property type="match status" value="1"/>
</dbReference>
<dbReference type="OMA" id="NIFFPLM"/>
<feature type="compositionally biased region" description="Basic and acidic residues" evidence="1">
    <location>
        <begin position="657"/>
        <end position="666"/>
    </location>
</feature>
<protein>
    <submittedName>
        <fullName evidence="5 7 8">Senataxin</fullName>
    </submittedName>
</protein>
<reference evidence="5" key="2">
    <citation type="submission" date="2020-05" db="UniProtKB">
        <authorList>
            <consortium name="Ensembl"/>
        </authorList>
    </citation>
    <scope>IDENTIFICATION</scope>
</reference>
<evidence type="ECO:0000259" key="3">
    <source>
        <dbReference type="Pfam" id="PF13086"/>
    </source>
</evidence>
<dbReference type="CDD" id="cd18808">
    <property type="entry name" value="SF1_C_Upf1"/>
    <property type="match status" value="1"/>
</dbReference>
<dbReference type="InterPro" id="IPR041677">
    <property type="entry name" value="DNA2/NAM7_AAA_11"/>
</dbReference>
<keyword evidence="7 8" id="KW-0378">Hydrolase</keyword>
<accession>A0A6I8RDI7</accession>
<feature type="region of interest" description="Disordered" evidence="1">
    <location>
        <begin position="763"/>
        <end position="783"/>
    </location>
</feature>
<dbReference type="PANTHER" id="PTHR10887">
    <property type="entry name" value="DNA2/NAM7 HELICASE FAMILY"/>
    <property type="match status" value="1"/>
</dbReference>
<keyword evidence="7 8" id="KW-0547">Nucleotide-binding</keyword>
<dbReference type="RefSeq" id="XP_031746832.1">
    <property type="nucleotide sequence ID" value="XM_031890972.1"/>
</dbReference>
<feature type="compositionally biased region" description="Basic and acidic residues" evidence="1">
    <location>
        <begin position="737"/>
        <end position="746"/>
    </location>
</feature>
<dbReference type="Xenbase" id="XB-GENE-966858">
    <property type="gene designation" value="setx"/>
</dbReference>
<gene>
    <name evidence="5 7 8 9" type="primary">setx</name>
</gene>
<keyword evidence="6" id="KW-1185">Reference proteome</keyword>
<dbReference type="InterPro" id="IPR027417">
    <property type="entry name" value="P-loop_NTPase"/>
</dbReference>
<dbReference type="GeneID" id="100145435"/>
<accession>A0A6I8QNZ2</accession>
<feature type="compositionally biased region" description="Polar residues" evidence="1">
    <location>
        <begin position="1038"/>
        <end position="1047"/>
    </location>
</feature>
<dbReference type="CDD" id="cd18042">
    <property type="entry name" value="DEXXQc_SETX"/>
    <property type="match status" value="1"/>
</dbReference>
<evidence type="ECO:0000313" key="8">
    <source>
        <dbReference type="RefSeq" id="XP_031746832.1"/>
    </source>
</evidence>
<sequence length="2535" mass="286113">MSTCRWCTPGGVPATDLLKKYAAKELHNEDFLGANDDLCYCMQCVVEYHQLRDEVPHLHKALWQIETTRLITQLEKSMQEEIDEDDELFLVEEDGEKQLFGFTGPNFESNLRVPLLEILKYPYLLLNKHVTELCTEALCKMEQANNPFQVYEKLPGVYLLLVHPSETVRRWAIMTARTQGKVDRDDYYDLKEVFTCLFKVIELGLFENPDIYGNSEIEEGKLILLPSHLYDISNYKNYWLGICMLLTVLEEQAMDSLLLSPDKQNDFMQSILHVMDKTTEDESTNPFWPALHCFMIILDRLGSKVWGQLIDPIQAFQTIISSPSYTSEIETIRNSNRRPTKMEPHNDECDMDISCSQMVYSFKTEKTNQDTGWKKAINPDHCPNMYEEMQSLANILQSDIGQDMRVHDSTFLWFLPYVQSVMDLKELGVPYIIEVIHHLYFEIKDVLNQRVQQCDKVTELFVLVLVSIIELHRNKKCLYLLWVSCHKWVEALVRCSLLPAKDMQAKTTPKIPYGLTCSPTQSNSSIQYACLQLIRSILREGCQLGQQTTCMQYLDKLNLVLRGNMSRTFELNNNEVRDLQACLRQVIKIIKDKASTAPSSTLEQNTNRIESVPFIKSESVDDDDDDWYGASSSLEKPSSAVSPTECFDRVCWPAVKKEPQEDRPSEPELTSCKPSSSIAVEIKKESSVQSEPTPSALTGEQQNRKPKTNLSELKSKLSKVLKKSSFKRQNSLPENTNRMDEDKKSVAPESNNTFLPATTYIKSEPHDPLFKQPSCNGNSSCSSDNVAVTKQLQRLSIENRVPEVQTVSVKNEPLLEDRKALSKNQISALKSFERSSSKPVSEVCESSSPDDDDNVPLFELRKKLLKKNKEQLTDSQVDRDLDSLSMAAQAKFLDFDSSQSVLSQDQSPIQRKVKGTARSPNIDSSSSETDVSLDQIITISDDSEDEKKPSISSVKSEKTSPKVCPSTSTSEFSKRIAEAQIKPEPPPPLTCEDYDSQFFEFETEDEVFSVWQDPDVDQKEPVIAPLHSEAAKPPISDPTGNDLNNEFDQWGYDTDDISDDVLEKAAEAAELSDSKPSKGLQKKPKAKGSEGTFSVKGVSSSSFYRKDVPIAAKHKEKANIHTSPKKTSSLSSKVVRGKKTETVVAQKIISKSKANRTKSPLRSRGENVRRENLIRTSPAVVPPKKIRMAPEPSSTAEKLGFKKAPRKAFDLSQRSLDSVAELRNHGKMAGFVEPKKTKAKLISPQSLLVKCNKKMLACQDLQFYRQSRPNVPGKRKQAEALEDGNRKIENAAHKIDKNGTSSSRHFQATTSHAEAISNKPRDERKLSISNEHLEISRTSSNKSTAQNGEISLNSKLEKSSSHVLEKLVTSADDNAFVLPPTNEKESNNYEDDYDLFLTQADPVDMEMCSQVEYDIDLDEGGASRVSDFSGSDAELPKLATGSGTELPKMGLNDGVPKCKYTNCTEMVKVAGDHCPKHMPPEKADDHLFAKPGLPPSVSKPSTTKVFASSNTSRTASLTKDLENFPRPQGILKAKPQSAKAPVPKLPKPLTVQNRASDTNSVLQPLINQSNVPSKPSYSAVSEAGKLRPYAAQKPLQQRDQGWLMRELLQWKFEMFDNVSRFGPPSNLCQLPLLKVPIKFSSYEEYFNVFFPLMLLNTFESLAQEWSVKQKAIHTDLCKLHLQNFCPDGLVNRGEFQVWFRDADLCMQRHPKEDDLVFLCMPESTPSLSGEEMVSHGARVYHTGYVSRFNRSHRTQSQEKEQYTLCDLCIHTQGNLSAFRNQQVRCAVIGSLITTQRQFRALLQLQRNPLFRPIILPNPADFIPRDNAASESSSFPSLKEYNSDQRYAIEKAYSMVKQHPRLPRICLIHGPPGTGKSKTIVGLLYRILMENGSSTVPVQNLSAKNKRNRVLVCAPSNAALDDLMKKIILEFKEKCHNKNTPLGNCGDINLVRLGAEKTISSDVVKFSLDCQVNHRITRAQQDQELHKRKELLDRRLDELSRRRALEKCNKNTCAPLDEEIARLSKERQLLADSLKLVRRRPQELQRTIILESHVICCTLSTSGGILLESAFRQLGQEPFSCVIVDEAGQSCEVENLIPLLHRCSKLVLVGDPEQLPPTVISMKAEELGYGQSLMSRMCSFLDSTGTKSPVLHLTVQYRMHPDICLFPSHYFYKRMLKTDRATEEVRCSSDWPFQPYMVFDVADGFEQKERESFCNPQEIKVAVALIKLIKSRKKEFCFRNIGVITPYRAQKMRIIEELRRAFGNDIRPGEVDTVDGFQGRQKDCIIVTCVRANSTQGGIGFLASRQRLNVTITRAKFSLFILGSLRTLMENKDWNHLIQDAQRRGALIKTREEHYQRDVGKILKLKPVVQRAPIHPNSRPEEKQKDSSAPPPRIEPPKETTQPPRKPLPAPSRPVIHPAVDFRRDSFNTHNAPSGSAVGPLPPAPRSKLQDPRLARWQETKTDTSPPTTLDSNARISTHSSHPSSSVAGGSHPARRDSRAVSDGSRSSNSWNRDRDRRHKRTSELDKDSKRRKLSD</sequence>
<evidence type="ECO:0000256" key="1">
    <source>
        <dbReference type="SAM" id="MobiDB-lite"/>
    </source>
</evidence>
<feature type="domain" description="DNA2/NAM7 helicase-like C-terminal" evidence="4">
    <location>
        <begin position="2128"/>
        <end position="2323"/>
    </location>
</feature>
<dbReference type="GeneTree" id="ENSGT00940000160918"/>
<feature type="compositionally biased region" description="Low complexity" evidence="1">
    <location>
        <begin position="2501"/>
        <end position="2510"/>
    </location>
</feature>
<dbReference type="Ensembl" id="ENSXETT00000093253">
    <property type="protein sequence ID" value="ENSXETP00000079136"/>
    <property type="gene ID" value="ENSXETG00000006254"/>
</dbReference>
<dbReference type="Pfam" id="PF13087">
    <property type="entry name" value="AAA_12"/>
    <property type="match status" value="1"/>
</dbReference>
<feature type="domain" description="Helicase Sen1 N-terminal" evidence="2">
    <location>
        <begin position="38"/>
        <end position="343"/>
    </location>
</feature>
<dbReference type="KEGG" id="xtr:100145435"/>
<feature type="compositionally biased region" description="Low complexity" evidence="1">
    <location>
        <begin position="774"/>
        <end position="783"/>
    </location>
</feature>
<dbReference type="FunFam" id="3.40.50.300:FF:000810">
    <property type="entry name" value="probable helicase senataxin"/>
    <property type="match status" value="1"/>
</dbReference>
<feature type="region of interest" description="Disordered" evidence="1">
    <location>
        <begin position="613"/>
        <end position="641"/>
    </location>
</feature>
<feature type="compositionally biased region" description="Basic residues" evidence="1">
    <location>
        <begin position="716"/>
        <end position="726"/>
    </location>
</feature>
<evidence type="ECO:0000259" key="2">
    <source>
        <dbReference type="Pfam" id="PF12726"/>
    </source>
</evidence>
<dbReference type="PANTHER" id="PTHR10887:SF537">
    <property type="entry name" value="HELICASE SENATAXIN-RELATED"/>
    <property type="match status" value="1"/>
</dbReference>
<feature type="compositionally biased region" description="Low complexity" evidence="1">
    <location>
        <begin position="2476"/>
        <end position="2491"/>
    </location>
</feature>
<accession>A0A6I8R2M7</accession>
<feature type="region of interest" description="Disordered" evidence="1">
    <location>
        <begin position="657"/>
        <end position="751"/>
    </location>
</feature>
<reference evidence="5" key="1">
    <citation type="journal article" date="2010" name="Science">
        <title>The genome of the Western clawed frog Xenopus tropicalis.</title>
        <authorList>
            <person name="Hellsten U."/>
            <person name="Harland R.M."/>
            <person name="Gilchrist M.J."/>
            <person name="Hendrix D."/>
            <person name="Jurka J."/>
            <person name="Kapitonov V."/>
            <person name="Ovcharenko I."/>
            <person name="Putnam N.H."/>
            <person name="Shu S."/>
            <person name="Taher L."/>
            <person name="Blitz I.L."/>
            <person name="Blumberg B."/>
            <person name="Dichmann D.S."/>
            <person name="Dubchak I."/>
            <person name="Amaya E."/>
            <person name="Detter J.C."/>
            <person name="Fletcher R."/>
            <person name="Gerhard D.S."/>
            <person name="Goodstein D."/>
            <person name="Graves T."/>
            <person name="Grigoriev I.V."/>
            <person name="Grimwood J."/>
            <person name="Kawashima T."/>
            <person name="Lindquist E."/>
            <person name="Lucas S.M."/>
            <person name="Mead P.E."/>
            <person name="Mitros T."/>
            <person name="Ogino H."/>
            <person name="Ohta Y."/>
            <person name="Poliakov A.V."/>
            <person name="Pollet N."/>
            <person name="Robert J."/>
            <person name="Salamov A."/>
            <person name="Sater A.K."/>
            <person name="Schmutz J."/>
            <person name="Terry A."/>
            <person name="Vize P.D."/>
            <person name="Warren W.C."/>
            <person name="Wells D."/>
            <person name="Wills A."/>
            <person name="Wilson R.K."/>
            <person name="Zimmerman L.B."/>
            <person name="Zorn A.M."/>
            <person name="Grainger R."/>
            <person name="Grammer T."/>
            <person name="Khokha M.K."/>
            <person name="Richardson P.M."/>
            <person name="Rokhsar D.S."/>
        </authorList>
    </citation>
    <scope>NUCLEOTIDE SEQUENCE [LARGE SCALE GENOMIC DNA]</scope>
    <source>
        <strain evidence="5">Nigerian</strain>
    </source>
</reference>
<dbReference type="GO" id="GO:0006369">
    <property type="term" value="P:termination of RNA polymerase II transcription"/>
    <property type="evidence" value="ECO:0000318"/>
    <property type="project" value="GO_Central"/>
</dbReference>
<feature type="region of interest" description="Disordered" evidence="1">
    <location>
        <begin position="1291"/>
        <end position="1325"/>
    </location>
</feature>
<evidence type="ECO:0000259" key="4">
    <source>
        <dbReference type="Pfam" id="PF13087"/>
    </source>
</evidence>
<feature type="compositionally biased region" description="Polar residues" evidence="1">
    <location>
        <begin position="687"/>
        <end position="701"/>
    </location>
</feature>
<feature type="compositionally biased region" description="Polar residues" evidence="1">
    <location>
        <begin position="2462"/>
        <end position="2475"/>
    </location>
</feature>
<dbReference type="Gene3D" id="3.40.50.300">
    <property type="entry name" value="P-loop containing nucleotide triphosphate hydrolases"/>
    <property type="match status" value="2"/>
</dbReference>
<feature type="compositionally biased region" description="Basic and acidic residues" evidence="1">
    <location>
        <begin position="1061"/>
        <end position="1076"/>
    </location>
</feature>
<dbReference type="RefSeq" id="XP_002936221.1">
    <property type="nucleotide sequence ID" value="XM_002936175.5"/>
</dbReference>
<dbReference type="InterPro" id="IPR047187">
    <property type="entry name" value="SF1_C_Upf1"/>
</dbReference>
<dbReference type="Ensembl" id="ENSXETT00000100622">
    <property type="protein sequence ID" value="ENSXETP00000082169"/>
    <property type="gene ID" value="ENSXETG00000006254"/>
</dbReference>
<feature type="region of interest" description="Disordered" evidence="1">
    <location>
        <begin position="830"/>
        <end position="856"/>
    </location>
</feature>
<feature type="compositionally biased region" description="Basic and acidic residues" evidence="1">
    <location>
        <begin position="945"/>
        <end position="960"/>
    </location>
</feature>